<gene>
    <name evidence="1" type="ORF">Q5H94_06600</name>
</gene>
<dbReference type="Pfam" id="PF02566">
    <property type="entry name" value="OsmC"/>
    <property type="match status" value="1"/>
</dbReference>
<dbReference type="Gene3D" id="3.30.300.20">
    <property type="match status" value="1"/>
</dbReference>
<organism evidence="1 2">
    <name type="scientific">Sphingomonas immobilis</name>
    <dbReference type="NCBI Taxonomy" id="3063997"/>
    <lineage>
        <taxon>Bacteria</taxon>
        <taxon>Pseudomonadati</taxon>
        <taxon>Pseudomonadota</taxon>
        <taxon>Alphaproteobacteria</taxon>
        <taxon>Sphingomonadales</taxon>
        <taxon>Sphingomonadaceae</taxon>
        <taxon>Sphingomonas</taxon>
    </lineage>
</organism>
<protein>
    <submittedName>
        <fullName evidence="1">OsmC family protein</fullName>
    </submittedName>
</protein>
<dbReference type="PANTHER" id="PTHR42830:SF2">
    <property type="entry name" value="OSMC_OHR FAMILY PROTEIN"/>
    <property type="match status" value="1"/>
</dbReference>
<evidence type="ECO:0000313" key="2">
    <source>
        <dbReference type="Proteomes" id="UP001176468"/>
    </source>
</evidence>
<dbReference type="InterPro" id="IPR036102">
    <property type="entry name" value="OsmC/Ohrsf"/>
</dbReference>
<dbReference type="RefSeq" id="WP_304560441.1">
    <property type="nucleotide sequence ID" value="NZ_JAUQSZ010000003.1"/>
</dbReference>
<accession>A0ABT8ZZV6</accession>
<evidence type="ECO:0000313" key="1">
    <source>
        <dbReference type="EMBL" id="MDO7841987.1"/>
    </source>
</evidence>
<comment type="caution">
    <text evidence="1">The sequence shown here is derived from an EMBL/GenBank/DDBJ whole genome shotgun (WGS) entry which is preliminary data.</text>
</comment>
<sequence>MAVKQHRYRVRVTWEGNRGAGTASYAGYDRAHAITAGDKPPIAGSSDPSFRGDPARWNPEELLLASLSACHKLWYLGLCAGAGVVVTSYVDDAEGEMTEEANGAGQFTAVTLRPRVEIAQGSDAALALELHHKAHEMCFIARSVNFPVTVEPVIT</sequence>
<dbReference type="InterPro" id="IPR052707">
    <property type="entry name" value="OsmC_Ohr_Peroxiredoxin"/>
</dbReference>
<dbReference type="InterPro" id="IPR003718">
    <property type="entry name" value="OsmC/Ohr_fam"/>
</dbReference>
<keyword evidence="2" id="KW-1185">Reference proteome</keyword>
<dbReference type="InterPro" id="IPR015946">
    <property type="entry name" value="KH_dom-like_a/b"/>
</dbReference>
<dbReference type="Proteomes" id="UP001176468">
    <property type="component" value="Unassembled WGS sequence"/>
</dbReference>
<name>A0ABT8ZZV6_9SPHN</name>
<dbReference type="SUPFAM" id="SSF82784">
    <property type="entry name" value="OsmC-like"/>
    <property type="match status" value="1"/>
</dbReference>
<dbReference type="PANTHER" id="PTHR42830">
    <property type="entry name" value="OSMOTICALLY INDUCIBLE FAMILY PROTEIN"/>
    <property type="match status" value="1"/>
</dbReference>
<proteinExistence type="predicted"/>
<reference evidence="1" key="1">
    <citation type="submission" date="2023-07" db="EMBL/GenBank/DDBJ databases">
        <authorList>
            <person name="Kim M.K."/>
        </authorList>
    </citation>
    <scope>NUCLEOTIDE SEQUENCE</scope>
    <source>
        <strain evidence="1">CA1-15</strain>
    </source>
</reference>
<dbReference type="EMBL" id="JAUQSZ010000003">
    <property type="protein sequence ID" value="MDO7841987.1"/>
    <property type="molecule type" value="Genomic_DNA"/>
</dbReference>